<feature type="compositionally biased region" description="Polar residues" evidence="1">
    <location>
        <begin position="344"/>
        <end position="355"/>
    </location>
</feature>
<gene>
    <name evidence="3" type="ORF">AK812_SmicGene21370</name>
</gene>
<feature type="region of interest" description="Disordered" evidence="1">
    <location>
        <begin position="1038"/>
        <end position="1088"/>
    </location>
</feature>
<proteinExistence type="predicted"/>
<keyword evidence="2" id="KW-1133">Transmembrane helix</keyword>
<evidence type="ECO:0000313" key="3">
    <source>
        <dbReference type="EMBL" id="OLP96415.1"/>
    </source>
</evidence>
<keyword evidence="2" id="KW-0472">Membrane</keyword>
<keyword evidence="4" id="KW-1185">Reference proteome</keyword>
<accession>A0A1Q9DMM8</accession>
<name>A0A1Q9DMM8_SYMMI</name>
<organism evidence="3 4">
    <name type="scientific">Symbiodinium microadriaticum</name>
    <name type="common">Dinoflagellate</name>
    <name type="synonym">Zooxanthella microadriatica</name>
    <dbReference type="NCBI Taxonomy" id="2951"/>
    <lineage>
        <taxon>Eukaryota</taxon>
        <taxon>Sar</taxon>
        <taxon>Alveolata</taxon>
        <taxon>Dinophyceae</taxon>
        <taxon>Suessiales</taxon>
        <taxon>Symbiodiniaceae</taxon>
        <taxon>Symbiodinium</taxon>
    </lineage>
</organism>
<evidence type="ECO:0000256" key="2">
    <source>
        <dbReference type="SAM" id="Phobius"/>
    </source>
</evidence>
<dbReference type="EMBL" id="LSRX01000468">
    <property type="protein sequence ID" value="OLP96415.1"/>
    <property type="molecule type" value="Genomic_DNA"/>
</dbReference>
<dbReference type="OrthoDB" id="419272at2759"/>
<feature type="compositionally biased region" description="Polar residues" evidence="1">
    <location>
        <begin position="431"/>
        <end position="444"/>
    </location>
</feature>
<comment type="caution">
    <text evidence="3">The sequence shown here is derived from an EMBL/GenBank/DDBJ whole genome shotgun (WGS) entry which is preliminary data.</text>
</comment>
<keyword evidence="2" id="KW-0812">Transmembrane</keyword>
<evidence type="ECO:0000313" key="4">
    <source>
        <dbReference type="Proteomes" id="UP000186817"/>
    </source>
</evidence>
<feature type="transmembrane region" description="Helical" evidence="2">
    <location>
        <begin position="99"/>
        <end position="119"/>
    </location>
</feature>
<dbReference type="Proteomes" id="UP000186817">
    <property type="component" value="Unassembled WGS sequence"/>
</dbReference>
<protein>
    <submittedName>
        <fullName evidence="3">Uncharacterized protein</fullName>
    </submittedName>
</protein>
<feature type="region of interest" description="Disordered" evidence="1">
    <location>
        <begin position="420"/>
        <end position="449"/>
    </location>
</feature>
<feature type="transmembrane region" description="Helical" evidence="2">
    <location>
        <begin position="125"/>
        <end position="148"/>
    </location>
</feature>
<reference evidence="3 4" key="1">
    <citation type="submission" date="2016-02" db="EMBL/GenBank/DDBJ databases">
        <title>Genome analysis of coral dinoflagellate symbionts highlights evolutionary adaptations to a symbiotic lifestyle.</title>
        <authorList>
            <person name="Aranda M."/>
            <person name="Li Y."/>
            <person name="Liew Y.J."/>
            <person name="Baumgarten S."/>
            <person name="Simakov O."/>
            <person name="Wilson M."/>
            <person name="Piel J."/>
            <person name="Ashoor H."/>
            <person name="Bougouffa S."/>
            <person name="Bajic V.B."/>
            <person name="Ryu T."/>
            <person name="Ravasi T."/>
            <person name="Bayer T."/>
            <person name="Micklem G."/>
            <person name="Kim H."/>
            <person name="Bhak J."/>
            <person name="Lajeunesse T.C."/>
            <person name="Voolstra C.R."/>
        </authorList>
    </citation>
    <scope>NUCLEOTIDE SEQUENCE [LARGE SCALE GENOMIC DNA]</scope>
    <source>
        <strain evidence="3 4">CCMP2467</strain>
    </source>
</reference>
<sequence length="1284" mass="142893">MQSLSVLRPKLHKGCLMDDLGHRDKTTCLLCWAPPGLVLAGAIRCKLNEVCRFQDDNPLGVATVGPSFCFMWQCGAVPGVNARCATSGVSRRGKERVRLNFLGSAAMCYVGMPAYSVSLRMHRTLTAAAVFIAEIAAGAAYFCALLSFRWYSIFSKLWPVVLVWTGVKATGEDVACNSVEQAVSGSDTEVSEDEAFAPALDASNALPAESPQSGKVSFMHVDAWTDELMDGWSLGHRWREVIPLASQSGGRGLEDEEDWMNPRIAPPQSPFPACDGDALQRLRLLVETSVMPVLGETECAEIMRRAGEVHNDVDEANELLKEIESPPLQVLEVGLLLRAPPERPSSTSDSTPASRNNRRPQLVVHCSRMEDGELLCVWPIPRFYQHLEELRDHYQQRCDQKRLGLPLDAHRGVSMAWEDAVSSPTRLAEPQRQSDNGDASSDESVPTLATGKPDQLLILQRKIASGVRLPQAIYDRKQRKYNWKRIREDLDYEKLGEPIDEIKIRNPLCVYGTWKAAARRSHGRNRSASIGVTLSAILNLRIWLPTSGDAHRNGGRSPAFGRGCKDSSRPTVRLEIWRVAPAVLLELDDLGLDDQCVRGASFIRELFQVFQRDLAALSLRESGSLRKYENPSAAAARAVRKEMDRLRDDRDRGRYYHDRRDDRRMDFRDRDYRPPDRRPNFYNDRDRPPRPGYRFERRDYDDMSDPGHPGSMSCGPDVVRSFRVPTAVLRDGGVVGVREQMTVSFATIKQAAAAKKQQDKQAAPRRAKEEKLAKKCEKVFAKSLASFEKSSAERARAYVDQQLDDNPRWVRPLADLMRDGAFQALIRSGVAEAEGLWGGWWSSKAQSFGCLPDESKVHRLQTIGVKIQDGGVSEDTLTAVFCVQFFVDPDSPLPPNCRSFDALTEMAEERFETLGSKTVVSVVKEAIECYAIDKGTVMCPLTDEKVARETSAWSSVCPLGLVRRSFENGWFVRLCGRAGRKTISEARSTNLPGRCTPKTGYRHRVHSSGFYVGWSIYFGGRMRATLLGRTTDLLADGLSSSEEDEMPLDKEVKEEDQDVREEAEDGPDQGGAEEDGVGELDSDDGPEQEGEVFQVVQGQLSVEGLAAAEGDAIRRSLSMDRRRLAEAIDGFEGRTARGCKKVSHGCQEAVLEAGRPTFAETDVLSVVADAVHVGTDNWLNVFVCVQKGTVLNKEVWTDLWQGRFTSFFKQAIGCFARRWETVAAARPLVMVLCTDQEATRLESLPNRLWHSSEASSRRPGALAAYVVLFWPNVLLVEQPEAPAL</sequence>
<evidence type="ECO:0000256" key="1">
    <source>
        <dbReference type="SAM" id="MobiDB-lite"/>
    </source>
</evidence>
<feature type="compositionally biased region" description="Acidic residues" evidence="1">
    <location>
        <begin position="1054"/>
        <end position="1088"/>
    </location>
</feature>
<feature type="region of interest" description="Disordered" evidence="1">
    <location>
        <begin position="666"/>
        <end position="716"/>
    </location>
</feature>
<feature type="region of interest" description="Disordered" evidence="1">
    <location>
        <begin position="340"/>
        <end position="359"/>
    </location>
</feature>
<feature type="compositionally biased region" description="Basic and acidic residues" evidence="1">
    <location>
        <begin position="666"/>
        <end position="701"/>
    </location>
</feature>